<evidence type="ECO:0000313" key="5">
    <source>
        <dbReference type="Proteomes" id="UP000007587"/>
    </source>
</evidence>
<protein>
    <submittedName>
        <fullName evidence="4">Uncharacterized protein</fullName>
    </submittedName>
</protein>
<dbReference type="Proteomes" id="UP000007587">
    <property type="component" value="Chromosome"/>
</dbReference>
<dbReference type="InParanoid" id="H8MHC2"/>
<keyword evidence="3" id="KW-0812">Transmembrane</keyword>
<name>H8MHC2_CORCM</name>
<dbReference type="HOGENOM" id="CLU_352961_0_0_7"/>
<dbReference type="STRING" id="1144275.COCOR_00701"/>
<dbReference type="eggNOG" id="COG1196">
    <property type="taxonomic scope" value="Bacteria"/>
</dbReference>
<sequence length="807" mass="86499">MRARGRGLLSSPRMSLPARSTLAAKVLSHASAWLMCTVLCLLPVLAGAAPRFGLAGLSSNNEVRLRTSTAHLETVLRVDLLPTPTDVSPDAPRDAGAEATRVTVLVDPLLAADGTQVPVTVRVGTTEGAAEVPISVRQPVTVTLSADLPAAGDFHGRVVLLGDGVREVTPLVVQRMAVAPTVQFYPVAPARGWTLGPFSGKATVRLTFRETAGVGGAVGPAAVVQLDRRAGGSGDGAAPVQAQDAKWFFRGPDGQPQGPGKEGILQVPAHGTGLLSLDVDDLPESGEYTGTVRLLVPEGAAVEQAFTVWVKTPAMFGAFLIFLGVVTSAAVRFYVQRVRPRVNLRSRAEAARQKLQSLVPARPLEREATVAASLRRQVDALLADIQRPLSGLVVQDSVLALFEARLQLFSLWSVLLRQLEGLKGVALLDAERKLKAVETLLQNDQATSADFSEQAQLLRTLDLEAVARAVLEARLTELEQQSRTLSSQRGDDPVSRRLQGELPLYVLRARQQLPGPDLEASRRLVETAREAFLEILLTDLEDALTAKELPGGFTQEEWAALRLRVGEQLARARARMSASVDEAYLYYQSAHALYLRELVDNLEEALTQLQAQSGGGLNTLSDWRTAVDARLATAREQLDKGEANLASAEYRAAREDFARHVTLPPPPVSMGGRLALESVPSAVTLDPFSQPATESPPPPQSPLPGGPATGNLSPLPPSSTKASTDVLVNLDWIPLPRSRDLWKVELAVLGMMSIIAVLLGLQVLDVFAPTWGGSGAWMTAFLWGFGLHQVGNATFDGLWGMVSRLEK</sequence>
<feature type="transmembrane region" description="Helical" evidence="3">
    <location>
        <begin position="314"/>
        <end position="335"/>
    </location>
</feature>
<evidence type="ECO:0000256" key="2">
    <source>
        <dbReference type="SAM" id="MobiDB-lite"/>
    </source>
</evidence>
<keyword evidence="3" id="KW-1133">Transmembrane helix</keyword>
<feature type="coiled-coil region" evidence="1">
    <location>
        <begin position="427"/>
        <end position="488"/>
    </location>
</feature>
<dbReference type="KEGG" id="ccx:COCOR_00701"/>
<gene>
    <name evidence="4" type="ordered locus">COCOR_00701</name>
</gene>
<proteinExistence type="predicted"/>
<reference evidence="4 5" key="1">
    <citation type="journal article" date="2012" name="J. Bacteriol.">
        <title>Complete Genome Sequence of the Fruiting Myxobacterium Corallococcus coralloides DSM 2259.</title>
        <authorList>
            <person name="Huntley S."/>
            <person name="Zhang Y."/>
            <person name="Treuner-Lange A."/>
            <person name="Kneip S."/>
            <person name="Sensen C.W."/>
            <person name="Sogaard-Andersen L."/>
        </authorList>
    </citation>
    <scope>NUCLEOTIDE SEQUENCE [LARGE SCALE GENOMIC DNA]</scope>
    <source>
        <strain evidence="5">ATCC 25202 / DSM 2259 / NBRC 100086 / M2</strain>
    </source>
</reference>
<evidence type="ECO:0000256" key="1">
    <source>
        <dbReference type="SAM" id="Coils"/>
    </source>
</evidence>
<accession>H8MHC2</accession>
<reference evidence="5" key="2">
    <citation type="submission" date="2012-03" db="EMBL/GenBank/DDBJ databases">
        <title>Genome sequence of the fruiting myxobacterium Corallococcus coralloides DSM 2259.</title>
        <authorList>
            <person name="Huntley S."/>
            <person name="Zhang Y."/>
            <person name="Treuner-Lange A."/>
            <person name="Sensen C.W."/>
            <person name="Sogaard-Andersen L."/>
        </authorList>
    </citation>
    <scope>NUCLEOTIDE SEQUENCE [LARGE SCALE GENOMIC DNA]</scope>
    <source>
        <strain evidence="5">ATCC 25202 / DSM 2259 / NBRC 100086 / M2</strain>
    </source>
</reference>
<dbReference type="AlphaFoldDB" id="H8MHC2"/>
<feature type="compositionally biased region" description="Pro residues" evidence="2">
    <location>
        <begin position="694"/>
        <end position="705"/>
    </location>
</feature>
<keyword evidence="5" id="KW-1185">Reference proteome</keyword>
<feature type="region of interest" description="Disordered" evidence="2">
    <location>
        <begin position="685"/>
        <end position="720"/>
    </location>
</feature>
<feature type="transmembrane region" description="Helical" evidence="3">
    <location>
        <begin position="746"/>
        <end position="768"/>
    </location>
</feature>
<feature type="coiled-coil region" evidence="1">
    <location>
        <begin position="592"/>
        <end position="651"/>
    </location>
</feature>
<keyword evidence="3" id="KW-0472">Membrane</keyword>
<keyword evidence="1" id="KW-0175">Coiled coil</keyword>
<evidence type="ECO:0000313" key="4">
    <source>
        <dbReference type="EMBL" id="AFE03654.1"/>
    </source>
</evidence>
<organism evidence="4 5">
    <name type="scientific">Corallococcus coralloides (strain ATCC 25202 / DSM 2259 / NBRC 100086 / M2)</name>
    <name type="common">Myxococcus coralloides</name>
    <dbReference type="NCBI Taxonomy" id="1144275"/>
    <lineage>
        <taxon>Bacteria</taxon>
        <taxon>Pseudomonadati</taxon>
        <taxon>Myxococcota</taxon>
        <taxon>Myxococcia</taxon>
        <taxon>Myxococcales</taxon>
        <taxon>Cystobacterineae</taxon>
        <taxon>Myxococcaceae</taxon>
        <taxon>Corallococcus</taxon>
    </lineage>
</organism>
<evidence type="ECO:0000256" key="3">
    <source>
        <dbReference type="SAM" id="Phobius"/>
    </source>
</evidence>
<dbReference type="EMBL" id="CP003389">
    <property type="protein sequence ID" value="AFE03654.1"/>
    <property type="molecule type" value="Genomic_DNA"/>
</dbReference>